<dbReference type="GeneID" id="108086041"/>
<dbReference type="RefSeq" id="XP_041632632.1">
    <property type="nucleotide sequence ID" value="XM_041776698.2"/>
</dbReference>
<dbReference type="Proteomes" id="UP001652661">
    <property type="component" value="Chromosome 4"/>
</dbReference>
<evidence type="ECO:0000313" key="4">
    <source>
        <dbReference type="RefSeq" id="XP_041632631.1"/>
    </source>
</evidence>
<gene>
    <name evidence="4 5" type="primary">LOC108086041</name>
</gene>
<protein>
    <recommendedName>
        <fullName evidence="2">DUF4706 domain-containing protein</fullName>
    </recommendedName>
</protein>
<evidence type="ECO:0000313" key="5">
    <source>
        <dbReference type="RefSeq" id="XP_041632632.1"/>
    </source>
</evidence>
<feature type="compositionally biased region" description="Basic and acidic residues" evidence="1">
    <location>
        <begin position="205"/>
        <end position="218"/>
    </location>
</feature>
<keyword evidence="3" id="KW-1185">Reference proteome</keyword>
<organism evidence="3 4">
    <name type="scientific">Drosophila kikkawai</name>
    <name type="common">Fruit fly</name>
    <dbReference type="NCBI Taxonomy" id="30033"/>
    <lineage>
        <taxon>Eukaryota</taxon>
        <taxon>Metazoa</taxon>
        <taxon>Ecdysozoa</taxon>
        <taxon>Arthropoda</taxon>
        <taxon>Hexapoda</taxon>
        <taxon>Insecta</taxon>
        <taxon>Pterygota</taxon>
        <taxon>Neoptera</taxon>
        <taxon>Endopterygota</taxon>
        <taxon>Diptera</taxon>
        <taxon>Brachycera</taxon>
        <taxon>Muscomorpha</taxon>
        <taxon>Ephydroidea</taxon>
        <taxon>Drosophilidae</taxon>
        <taxon>Drosophila</taxon>
        <taxon>Sophophora</taxon>
    </lineage>
</organism>
<dbReference type="RefSeq" id="XP_041632631.1">
    <property type="nucleotide sequence ID" value="XM_041776697.2"/>
</dbReference>
<dbReference type="PANTHER" id="PTHR34394:SF1">
    <property type="entry name" value="SIMILAR TO RIKEN CDNA 2310022B05"/>
    <property type="match status" value="1"/>
</dbReference>
<feature type="domain" description="DUF4706" evidence="2">
    <location>
        <begin position="7"/>
        <end position="125"/>
    </location>
</feature>
<reference evidence="4 5" key="1">
    <citation type="submission" date="2025-05" db="UniProtKB">
        <authorList>
            <consortium name="RefSeq"/>
        </authorList>
    </citation>
    <scope>IDENTIFICATION</scope>
    <source>
        <strain evidence="4 5">14028-0561.14</strain>
        <tissue evidence="4 5">Whole fly</tissue>
    </source>
</reference>
<sequence length="236" mass="27295">MELTLDNYFPYLNSLSLNIARDINRVKSTYDQETWHSLTLNDQENVLNNFFIKPDLYNKYNNKCITERASQVKTNMVYSYNGQDLHTYIYQNVGMKMLYDENHAGNCRDEHSFPFSYRTKSQINIPSIESIRAATTLIDVSKSIKSEAMNNTKKPSIININEALPHYKGDEDLITNSVGQHDNDQQNNETSHVESKNTILIDSDNEFKESSGPKENDKLLSPDLYIPRGFDFLSNW</sequence>
<name>A0ABM3C7G0_DROKI</name>
<evidence type="ECO:0000313" key="3">
    <source>
        <dbReference type="Proteomes" id="UP001652661"/>
    </source>
</evidence>
<evidence type="ECO:0000256" key="1">
    <source>
        <dbReference type="SAM" id="MobiDB-lite"/>
    </source>
</evidence>
<dbReference type="Pfam" id="PF15797">
    <property type="entry name" value="DUF4706"/>
    <property type="match status" value="1"/>
</dbReference>
<accession>A0ABM3C7G0</accession>
<dbReference type="PANTHER" id="PTHR34394">
    <property type="entry name" value="SIMILAR TO RIKEN CDNA 2310022B05"/>
    <property type="match status" value="1"/>
</dbReference>
<dbReference type="InterPro" id="IPR031600">
    <property type="entry name" value="DUF4706"/>
</dbReference>
<proteinExistence type="predicted"/>
<evidence type="ECO:0000259" key="2">
    <source>
        <dbReference type="Pfam" id="PF15797"/>
    </source>
</evidence>
<feature type="compositionally biased region" description="Polar residues" evidence="1">
    <location>
        <begin position="174"/>
        <end position="200"/>
    </location>
</feature>
<feature type="region of interest" description="Disordered" evidence="1">
    <location>
        <begin position="172"/>
        <end position="218"/>
    </location>
</feature>